<organism evidence="2">
    <name type="scientific">Spironucleus salmonicida</name>
    <dbReference type="NCBI Taxonomy" id="348837"/>
    <lineage>
        <taxon>Eukaryota</taxon>
        <taxon>Metamonada</taxon>
        <taxon>Diplomonadida</taxon>
        <taxon>Hexamitidae</taxon>
        <taxon>Hexamitinae</taxon>
        <taxon>Spironucleus</taxon>
    </lineage>
</organism>
<feature type="compositionally biased region" description="Polar residues" evidence="1">
    <location>
        <begin position="56"/>
        <end position="71"/>
    </location>
</feature>
<gene>
    <name evidence="2" type="ORF">SS50377_15748</name>
    <name evidence="3" type="ORF">SS50377_21899</name>
</gene>
<evidence type="ECO:0000313" key="3">
    <source>
        <dbReference type="EMBL" id="KAH0576336.1"/>
    </source>
</evidence>
<accession>V6LIL9</accession>
<feature type="region of interest" description="Disordered" evidence="1">
    <location>
        <begin position="53"/>
        <end position="75"/>
    </location>
</feature>
<protein>
    <submittedName>
        <fullName evidence="2">Uncharacterized protein</fullName>
    </submittedName>
</protein>
<feature type="compositionally biased region" description="Acidic residues" evidence="1">
    <location>
        <begin position="264"/>
        <end position="277"/>
    </location>
</feature>
<dbReference type="VEuPathDB" id="GiardiaDB:SS50377_21899"/>
<reference evidence="2 3" key="1">
    <citation type="journal article" date="2014" name="PLoS Genet.">
        <title>The Genome of Spironucleus salmonicida Highlights a Fish Pathogen Adapted to Fluctuating Environments.</title>
        <authorList>
            <person name="Xu F."/>
            <person name="Jerlstrom-Hultqvist J."/>
            <person name="Einarsson E."/>
            <person name="Astvaldsson A."/>
            <person name="Svard S.G."/>
            <person name="Andersson J.O."/>
        </authorList>
    </citation>
    <scope>NUCLEOTIDE SEQUENCE</scope>
    <source>
        <strain evidence="3">ATCC 50377</strain>
    </source>
</reference>
<feature type="region of interest" description="Disordered" evidence="1">
    <location>
        <begin position="258"/>
        <end position="277"/>
    </location>
</feature>
<proteinExistence type="predicted"/>
<dbReference type="AlphaFoldDB" id="V6LIL9"/>
<dbReference type="Proteomes" id="UP000018208">
    <property type="component" value="Unassembled WGS sequence"/>
</dbReference>
<reference evidence="3" key="2">
    <citation type="submission" date="2020-12" db="EMBL/GenBank/DDBJ databases">
        <title>New Spironucleus salmonicida genome in near-complete chromosomes.</title>
        <authorList>
            <person name="Xu F."/>
            <person name="Kurt Z."/>
            <person name="Jimenez-Gonzalez A."/>
            <person name="Astvaldsson A."/>
            <person name="Andersson J.O."/>
            <person name="Svard S.G."/>
        </authorList>
    </citation>
    <scope>NUCLEOTIDE SEQUENCE</scope>
    <source>
        <strain evidence="3">ATCC 50377</strain>
    </source>
</reference>
<evidence type="ECO:0000313" key="2">
    <source>
        <dbReference type="EMBL" id="EST44440.1"/>
    </source>
</evidence>
<keyword evidence="4" id="KW-1185">Reference proteome</keyword>
<name>V6LIL9_9EUKA</name>
<dbReference type="EMBL" id="KI546116">
    <property type="protein sequence ID" value="EST44440.1"/>
    <property type="molecule type" value="Genomic_DNA"/>
</dbReference>
<evidence type="ECO:0000313" key="4">
    <source>
        <dbReference type="Proteomes" id="UP000018208"/>
    </source>
</evidence>
<dbReference type="EMBL" id="AUWU02000002">
    <property type="protein sequence ID" value="KAH0576336.1"/>
    <property type="molecule type" value="Genomic_DNA"/>
</dbReference>
<sequence>MDEFYTHTPTHELRKNPVFLRTPSSLEKKRANLPQVPRQQLQSKILLQKFNEKPKTPQSPQKQLQSRQSPIKVNPALKANSPYRKHNFYKAQMVVPQQRGQSQQSQNIRTIISDTCGSFDMEPNFDVKPDSTQFDQKHTSQTDESGMRTVDFSQRYEQQYQLNTYVSPKREIQLSEYCDYDEQARTNIPFSGSIKIARITRQRQETARFQLATQEVNNHQLYSTTDTYNQNYYYEQQDSPNVVISEQAINLDDVELSDKSDFNAPDEEYQIIDEDFD</sequence>
<evidence type="ECO:0000256" key="1">
    <source>
        <dbReference type="SAM" id="MobiDB-lite"/>
    </source>
</evidence>